<evidence type="ECO:0000313" key="6">
    <source>
        <dbReference type="Proteomes" id="UP000316852"/>
    </source>
</evidence>
<dbReference type="Pfam" id="PF00393">
    <property type="entry name" value="6PGD"/>
    <property type="match status" value="1"/>
</dbReference>
<gene>
    <name evidence="5" type="primary">gnd</name>
    <name evidence="5" type="ORF">E6K76_02945</name>
</gene>
<dbReference type="AlphaFoldDB" id="A0A538T8X8"/>
<dbReference type="SMART" id="SM01350">
    <property type="entry name" value="6PGD"/>
    <property type="match status" value="1"/>
</dbReference>
<protein>
    <submittedName>
        <fullName evidence="5">Decarboxylating 6-phosphogluconate dehydrogenase</fullName>
    </submittedName>
</protein>
<evidence type="ECO:0000256" key="3">
    <source>
        <dbReference type="ARBA" id="ARBA00023064"/>
    </source>
</evidence>
<dbReference type="GO" id="GO:0016054">
    <property type="term" value="P:organic acid catabolic process"/>
    <property type="evidence" value="ECO:0007669"/>
    <property type="project" value="UniProtKB-ARBA"/>
</dbReference>
<dbReference type="PROSITE" id="PS00895">
    <property type="entry name" value="3_HYDROXYISOBUT_DH"/>
    <property type="match status" value="1"/>
</dbReference>
<accession>A0A538T8X8</accession>
<evidence type="ECO:0000256" key="1">
    <source>
        <dbReference type="ARBA" id="ARBA00008419"/>
    </source>
</evidence>
<dbReference type="PROSITE" id="PS00461">
    <property type="entry name" value="6PGD"/>
    <property type="match status" value="1"/>
</dbReference>
<dbReference type="Gene3D" id="3.40.50.720">
    <property type="entry name" value="NAD(P)-binding Rossmann-like Domain"/>
    <property type="match status" value="1"/>
</dbReference>
<evidence type="ECO:0000256" key="2">
    <source>
        <dbReference type="ARBA" id="ARBA00023002"/>
    </source>
</evidence>
<dbReference type="SUPFAM" id="SSF51735">
    <property type="entry name" value="NAD(P)-binding Rossmann-fold domains"/>
    <property type="match status" value="1"/>
</dbReference>
<dbReference type="GO" id="GO:0006098">
    <property type="term" value="P:pentose-phosphate shunt"/>
    <property type="evidence" value="ECO:0007669"/>
    <property type="project" value="InterPro"/>
</dbReference>
<name>A0A538T8X8_UNCEI</name>
<dbReference type="SUPFAM" id="SSF48179">
    <property type="entry name" value="6-phosphogluconate dehydrogenase C-terminal domain-like"/>
    <property type="match status" value="1"/>
</dbReference>
<dbReference type="Gene3D" id="1.10.1040.10">
    <property type="entry name" value="N-(1-d-carboxylethyl)-l-norvaline Dehydrogenase, domain 2"/>
    <property type="match status" value="1"/>
</dbReference>
<dbReference type="GO" id="GO:0004616">
    <property type="term" value="F:phosphogluconate dehydrogenase (decarboxylating) activity"/>
    <property type="evidence" value="ECO:0007669"/>
    <property type="project" value="InterPro"/>
</dbReference>
<dbReference type="GO" id="GO:0050661">
    <property type="term" value="F:NADP binding"/>
    <property type="evidence" value="ECO:0007669"/>
    <property type="project" value="InterPro"/>
</dbReference>
<dbReference type="InterPro" id="IPR006114">
    <property type="entry name" value="6PGDH_C"/>
</dbReference>
<dbReference type="PANTHER" id="PTHR11811">
    <property type="entry name" value="6-PHOSPHOGLUCONATE DEHYDROGENASE"/>
    <property type="match status" value="1"/>
</dbReference>
<dbReference type="NCBIfam" id="TIGR00872">
    <property type="entry name" value="gnd_rel"/>
    <property type="match status" value="1"/>
</dbReference>
<keyword evidence="2" id="KW-0560">Oxidoreductase</keyword>
<evidence type="ECO:0000313" key="5">
    <source>
        <dbReference type="EMBL" id="TMQ60090.1"/>
    </source>
</evidence>
<dbReference type="InterPro" id="IPR013328">
    <property type="entry name" value="6PGD_dom2"/>
</dbReference>
<dbReference type="EMBL" id="VBOW01000017">
    <property type="protein sequence ID" value="TMQ60090.1"/>
    <property type="molecule type" value="Genomic_DNA"/>
</dbReference>
<comment type="caution">
    <text evidence="5">The sequence shown here is derived from an EMBL/GenBank/DDBJ whole genome shotgun (WGS) entry which is preliminary data.</text>
</comment>
<dbReference type="NCBIfam" id="NF007161">
    <property type="entry name" value="PRK09599.1"/>
    <property type="match status" value="1"/>
</dbReference>
<feature type="domain" description="6-phosphogluconate dehydrogenase C-terminal" evidence="4">
    <location>
        <begin position="168"/>
        <end position="295"/>
    </location>
</feature>
<sequence>MELGFIGLGRMGKNMVFRLLDGGHRIVAWNHSADAIQEVAGKGAIAASSPADLVSKLRDVPRAVWAMVPSGDATEQVIREVAPLLKPGDAIIDGGNSYYKDSVRRASWLGERKIDFIDAGTSGGIWGLTIGYCLMVGGPEAVCRRLEPLFRTLAPKDGYARVGASGAGHFTKMVHNGIEYGLMQAYAEGFELLKSSPYKLDLRSIADLWNHGSVVRSWLLELAESAFEDDPNLEHVGGYVEDSGEGRWTVMESIERAVPAPVLMLALQSRFRSRQSDSFQAKVLAALRHKFGGHAVKTT</sequence>
<dbReference type="InterPro" id="IPR004849">
    <property type="entry name" value="6DGDH_YqeC"/>
</dbReference>
<dbReference type="InterPro" id="IPR036291">
    <property type="entry name" value="NAD(P)-bd_dom_sf"/>
</dbReference>
<comment type="similarity">
    <text evidence="1">Belongs to the 6-phosphogluconate dehydrogenase family.</text>
</comment>
<dbReference type="PRINTS" id="PR00076">
    <property type="entry name" value="6PGDHDRGNASE"/>
</dbReference>
<dbReference type="GO" id="GO:0019521">
    <property type="term" value="P:D-gluconate metabolic process"/>
    <property type="evidence" value="ECO:0007669"/>
    <property type="project" value="UniProtKB-KW"/>
</dbReference>
<dbReference type="InterPro" id="IPR006184">
    <property type="entry name" value="6PGdom_BS"/>
</dbReference>
<organism evidence="5 6">
    <name type="scientific">Eiseniibacteriota bacterium</name>
    <dbReference type="NCBI Taxonomy" id="2212470"/>
    <lineage>
        <taxon>Bacteria</taxon>
        <taxon>Candidatus Eiseniibacteriota</taxon>
    </lineage>
</organism>
<dbReference type="InterPro" id="IPR006183">
    <property type="entry name" value="Pgluconate_DH"/>
</dbReference>
<dbReference type="InterPro" id="IPR006115">
    <property type="entry name" value="6PGDH_NADP-bd"/>
</dbReference>
<reference evidence="5 6" key="1">
    <citation type="journal article" date="2019" name="Nat. Microbiol.">
        <title>Mediterranean grassland soil C-N compound turnover is dependent on rainfall and depth, and is mediated by genomically divergent microorganisms.</title>
        <authorList>
            <person name="Diamond S."/>
            <person name="Andeer P.F."/>
            <person name="Li Z."/>
            <person name="Crits-Christoph A."/>
            <person name="Burstein D."/>
            <person name="Anantharaman K."/>
            <person name="Lane K.R."/>
            <person name="Thomas B.C."/>
            <person name="Pan C."/>
            <person name="Northen T.R."/>
            <person name="Banfield J.F."/>
        </authorList>
    </citation>
    <scope>NUCLEOTIDE SEQUENCE [LARGE SCALE GENOMIC DNA]</scope>
    <source>
        <strain evidence="5">WS_6</strain>
    </source>
</reference>
<dbReference type="InterPro" id="IPR002204">
    <property type="entry name" value="3-OH-isobutyrate_DH-rel_CS"/>
</dbReference>
<keyword evidence="3" id="KW-0311">Gluconate utilization</keyword>
<proteinExistence type="inferred from homology"/>
<dbReference type="Proteomes" id="UP000316852">
    <property type="component" value="Unassembled WGS sequence"/>
</dbReference>
<dbReference type="Pfam" id="PF03446">
    <property type="entry name" value="NAD_binding_2"/>
    <property type="match status" value="1"/>
</dbReference>
<dbReference type="InterPro" id="IPR008927">
    <property type="entry name" value="6-PGluconate_DH-like_C_sf"/>
</dbReference>
<evidence type="ECO:0000259" key="4">
    <source>
        <dbReference type="SMART" id="SM01350"/>
    </source>
</evidence>